<dbReference type="GO" id="GO:0051087">
    <property type="term" value="F:protein-folding chaperone binding"/>
    <property type="evidence" value="ECO:0007669"/>
    <property type="project" value="TreeGrafter"/>
</dbReference>
<comment type="similarity">
    <text evidence="2">Belongs to the Tim44 family.</text>
</comment>
<dbReference type="STRING" id="1555241.A0A4P9XEK7"/>
<dbReference type="GO" id="GO:0005743">
    <property type="term" value="C:mitochondrial inner membrane"/>
    <property type="evidence" value="ECO:0007669"/>
    <property type="project" value="UniProtKB-SubCell"/>
</dbReference>
<evidence type="ECO:0000259" key="7">
    <source>
        <dbReference type="SMART" id="SM00978"/>
    </source>
</evidence>
<dbReference type="InterPro" id="IPR007379">
    <property type="entry name" value="Tim44-like_dom"/>
</dbReference>
<protein>
    <recommendedName>
        <fullName evidence="7">Tim44-like domain-containing protein</fullName>
    </recommendedName>
</protein>
<dbReference type="InterPro" id="IPR039544">
    <property type="entry name" value="Tim44-like"/>
</dbReference>
<dbReference type="SUPFAM" id="SSF54427">
    <property type="entry name" value="NTF2-like"/>
    <property type="match status" value="1"/>
</dbReference>
<keyword evidence="6" id="KW-0472">Membrane</keyword>
<evidence type="ECO:0000313" key="8">
    <source>
        <dbReference type="EMBL" id="RKP03983.1"/>
    </source>
</evidence>
<reference evidence="9" key="1">
    <citation type="journal article" date="2018" name="Nat. Microbiol.">
        <title>Leveraging single-cell genomics to expand the fungal tree of life.</title>
        <authorList>
            <person name="Ahrendt S.R."/>
            <person name="Quandt C.A."/>
            <person name="Ciobanu D."/>
            <person name="Clum A."/>
            <person name="Salamov A."/>
            <person name="Andreopoulos B."/>
            <person name="Cheng J.F."/>
            <person name="Woyke T."/>
            <person name="Pelin A."/>
            <person name="Henrissat B."/>
            <person name="Reynolds N.K."/>
            <person name="Benny G.L."/>
            <person name="Smith M.E."/>
            <person name="James T.Y."/>
            <person name="Grigoriev I.V."/>
        </authorList>
    </citation>
    <scope>NUCLEOTIDE SEQUENCE [LARGE SCALE GENOMIC DNA]</scope>
    <source>
        <strain evidence="9">ATCC 52028</strain>
    </source>
</reference>
<dbReference type="OrthoDB" id="10265990at2759"/>
<feature type="domain" description="Tim44-like" evidence="7">
    <location>
        <begin position="264"/>
        <end position="420"/>
    </location>
</feature>
<name>A0A4P9XEK7_9FUNG</name>
<dbReference type="Pfam" id="PF04280">
    <property type="entry name" value="Tim44"/>
    <property type="match status" value="1"/>
</dbReference>
<accession>A0A4P9XEK7</accession>
<keyword evidence="3" id="KW-0999">Mitochondrion inner membrane</keyword>
<dbReference type="InterPro" id="IPR032710">
    <property type="entry name" value="NTF2-like_dom_sf"/>
</dbReference>
<keyword evidence="9" id="KW-1185">Reference proteome</keyword>
<proteinExistence type="inferred from homology"/>
<dbReference type="AlphaFoldDB" id="A0A4P9XEK7"/>
<evidence type="ECO:0000256" key="6">
    <source>
        <dbReference type="ARBA" id="ARBA00023136"/>
    </source>
</evidence>
<evidence type="ECO:0000256" key="1">
    <source>
        <dbReference type="ARBA" id="ARBA00004273"/>
    </source>
</evidence>
<dbReference type="Gene3D" id="3.10.450.240">
    <property type="match status" value="1"/>
</dbReference>
<dbReference type="PANTHER" id="PTHR10721">
    <property type="entry name" value="MITOCHONDRIAL IMPORT INNER MEMBRANE TRANSLOCASE SUBUNIT TIM44"/>
    <property type="match status" value="1"/>
</dbReference>
<comment type="subcellular location">
    <subcellularLocation>
        <location evidence="1">Mitochondrion inner membrane</location>
    </subcellularLocation>
</comment>
<evidence type="ECO:0000256" key="3">
    <source>
        <dbReference type="ARBA" id="ARBA00022792"/>
    </source>
</evidence>
<dbReference type="EMBL" id="ML014115">
    <property type="protein sequence ID" value="RKP03983.1"/>
    <property type="molecule type" value="Genomic_DNA"/>
</dbReference>
<gene>
    <name evidence="8" type="ORF">CXG81DRAFT_29127</name>
</gene>
<dbReference type="PANTHER" id="PTHR10721:SF1">
    <property type="entry name" value="MITOCHONDRIAL IMPORT INNER MEMBRANE TRANSLOCASE SUBUNIT TIM44"/>
    <property type="match status" value="1"/>
</dbReference>
<keyword evidence="4" id="KW-0809">Transit peptide</keyword>
<sequence>MWSASRYAAKAVRCSTPWTPRLAAPAQQVRHLNVFGVFVDSVKRQVKENQDFQNNVKLLAEKTDAVATSDTMQRAKAAMEEGGKGASKVAEVVHKITVDNPVVQTAASAADFTANKVADGGEAFFRTQPGQALGKSFKALSSEISENSTSALFTEYKPKAVREAQRQEREARRRAKSAQALPAAGLPAADPLRIVAPDENAGGNVVMHKSSKWAATWAKFQEESSVAQSWLAMRRKVEESDHPLVERIRDWFAIGSGAFGETEQAHIIRALQTVDPSFRMDTFLKDMAEYTIPDIMEAYLRADGAALKPWCSERAFARFHAGFEAQRAANVKSDCQLLDIRRVDLSKAILLEDELPVLGLTFSTHEILVYRNKKGEVVMGDEDRIETANYMVILTKAQLVDPSIPHNPETRDWMIIDWGRTAL</sequence>
<dbReference type="GO" id="GO:0030150">
    <property type="term" value="P:protein import into mitochondrial matrix"/>
    <property type="evidence" value="ECO:0007669"/>
    <property type="project" value="TreeGrafter"/>
</dbReference>
<keyword evidence="5" id="KW-0496">Mitochondrion</keyword>
<evidence type="ECO:0000313" key="9">
    <source>
        <dbReference type="Proteomes" id="UP000274922"/>
    </source>
</evidence>
<evidence type="ECO:0000256" key="5">
    <source>
        <dbReference type="ARBA" id="ARBA00023128"/>
    </source>
</evidence>
<evidence type="ECO:0000256" key="2">
    <source>
        <dbReference type="ARBA" id="ARBA00009597"/>
    </source>
</evidence>
<organism evidence="8 9">
    <name type="scientific">Caulochytrium protostelioides</name>
    <dbReference type="NCBI Taxonomy" id="1555241"/>
    <lineage>
        <taxon>Eukaryota</taxon>
        <taxon>Fungi</taxon>
        <taxon>Fungi incertae sedis</taxon>
        <taxon>Chytridiomycota</taxon>
        <taxon>Chytridiomycota incertae sedis</taxon>
        <taxon>Chytridiomycetes</taxon>
        <taxon>Caulochytriales</taxon>
        <taxon>Caulochytriaceae</taxon>
        <taxon>Caulochytrium</taxon>
    </lineage>
</organism>
<dbReference type="Proteomes" id="UP000274922">
    <property type="component" value="Unassembled WGS sequence"/>
</dbReference>
<dbReference type="SMART" id="SM00978">
    <property type="entry name" value="Tim44"/>
    <property type="match status" value="1"/>
</dbReference>
<evidence type="ECO:0000256" key="4">
    <source>
        <dbReference type="ARBA" id="ARBA00022946"/>
    </source>
</evidence>